<dbReference type="SUPFAM" id="SSF101898">
    <property type="entry name" value="NHL repeat"/>
    <property type="match status" value="1"/>
</dbReference>
<keyword evidence="10" id="KW-1185">Reference proteome</keyword>
<comment type="caution">
    <text evidence="5">Lacks conserved residue(s) required for the propagation of feature annotation.</text>
</comment>
<keyword evidence="7" id="KW-0472">Membrane</keyword>
<evidence type="ECO:0000259" key="8">
    <source>
        <dbReference type="PROSITE" id="PS50026"/>
    </source>
</evidence>
<dbReference type="PANTHER" id="PTHR24049:SF22">
    <property type="entry name" value="DROSOPHILA CRUMBS HOMOLOG"/>
    <property type="match status" value="1"/>
</dbReference>
<dbReference type="Gene3D" id="2.120.10.30">
    <property type="entry name" value="TolB, C-terminal domain"/>
    <property type="match status" value="1"/>
</dbReference>
<reference evidence="9" key="1">
    <citation type="submission" date="2021-02" db="EMBL/GenBank/DDBJ databases">
        <authorList>
            <person name="Nowell W R."/>
        </authorList>
    </citation>
    <scope>NUCLEOTIDE SEQUENCE</scope>
</reference>
<evidence type="ECO:0000256" key="7">
    <source>
        <dbReference type="SAM" id="Phobius"/>
    </source>
</evidence>
<feature type="domain" description="EGF-like" evidence="8">
    <location>
        <begin position="509"/>
        <end position="544"/>
    </location>
</feature>
<dbReference type="AlphaFoldDB" id="A0A815PSP5"/>
<keyword evidence="2" id="KW-0732">Signal</keyword>
<dbReference type="InterPro" id="IPR001258">
    <property type="entry name" value="NHL_repeat"/>
</dbReference>
<keyword evidence="7" id="KW-0812">Transmembrane</keyword>
<dbReference type="PROSITE" id="PS00022">
    <property type="entry name" value="EGF_1"/>
    <property type="match status" value="2"/>
</dbReference>
<dbReference type="Gene3D" id="2.10.25.10">
    <property type="entry name" value="Laminin"/>
    <property type="match status" value="3"/>
</dbReference>
<evidence type="ECO:0000256" key="5">
    <source>
        <dbReference type="PROSITE-ProRule" id="PRU00076"/>
    </source>
</evidence>
<dbReference type="PROSITE" id="PS51125">
    <property type="entry name" value="NHL"/>
    <property type="match status" value="1"/>
</dbReference>
<evidence type="ECO:0000256" key="1">
    <source>
        <dbReference type="ARBA" id="ARBA00022536"/>
    </source>
</evidence>
<feature type="domain" description="EGF-like" evidence="8">
    <location>
        <begin position="411"/>
        <end position="451"/>
    </location>
</feature>
<dbReference type="PANTHER" id="PTHR24049">
    <property type="entry name" value="CRUMBS FAMILY MEMBER"/>
    <property type="match status" value="1"/>
</dbReference>
<feature type="disulfide bond" evidence="5">
    <location>
        <begin position="441"/>
        <end position="450"/>
    </location>
</feature>
<evidence type="ECO:0000256" key="2">
    <source>
        <dbReference type="ARBA" id="ARBA00022729"/>
    </source>
</evidence>
<dbReference type="PROSITE" id="PS01186">
    <property type="entry name" value="EGF_2"/>
    <property type="match status" value="1"/>
</dbReference>
<dbReference type="InterPro" id="IPR000742">
    <property type="entry name" value="EGF"/>
</dbReference>
<evidence type="ECO:0000256" key="6">
    <source>
        <dbReference type="PROSITE-ProRule" id="PRU00504"/>
    </source>
</evidence>
<dbReference type="EMBL" id="CAJNOR010003844">
    <property type="protein sequence ID" value="CAF1452975.1"/>
    <property type="molecule type" value="Genomic_DNA"/>
</dbReference>
<dbReference type="InterPro" id="IPR011042">
    <property type="entry name" value="6-blade_b-propeller_TolB-like"/>
</dbReference>
<dbReference type="SMART" id="SM00179">
    <property type="entry name" value="EGF_CA"/>
    <property type="match status" value="2"/>
</dbReference>
<evidence type="ECO:0000256" key="4">
    <source>
        <dbReference type="ARBA" id="ARBA00023157"/>
    </source>
</evidence>
<dbReference type="GO" id="GO:0032991">
    <property type="term" value="C:protein-containing complex"/>
    <property type="evidence" value="ECO:0007669"/>
    <property type="project" value="TreeGrafter"/>
</dbReference>
<dbReference type="GO" id="GO:0045197">
    <property type="term" value="P:establishment or maintenance of epithelial cell apical/basal polarity"/>
    <property type="evidence" value="ECO:0007669"/>
    <property type="project" value="TreeGrafter"/>
</dbReference>
<dbReference type="CDD" id="cd00054">
    <property type="entry name" value="EGF_CA"/>
    <property type="match status" value="2"/>
</dbReference>
<dbReference type="CDD" id="cd05819">
    <property type="entry name" value="NHL"/>
    <property type="match status" value="1"/>
</dbReference>
<protein>
    <recommendedName>
        <fullName evidence="8">EGF-like domain-containing protein</fullName>
    </recommendedName>
</protein>
<keyword evidence="7" id="KW-1133">Transmembrane helix</keyword>
<evidence type="ECO:0000313" key="9">
    <source>
        <dbReference type="EMBL" id="CAF1452975.1"/>
    </source>
</evidence>
<dbReference type="Pfam" id="PF01436">
    <property type="entry name" value="NHL"/>
    <property type="match status" value="1"/>
</dbReference>
<evidence type="ECO:0000256" key="3">
    <source>
        <dbReference type="ARBA" id="ARBA00022737"/>
    </source>
</evidence>
<organism evidence="9 10">
    <name type="scientific">Adineta ricciae</name>
    <name type="common">Rotifer</name>
    <dbReference type="NCBI Taxonomy" id="249248"/>
    <lineage>
        <taxon>Eukaryota</taxon>
        <taxon>Metazoa</taxon>
        <taxon>Spiralia</taxon>
        <taxon>Gnathifera</taxon>
        <taxon>Rotifera</taxon>
        <taxon>Eurotatoria</taxon>
        <taxon>Bdelloidea</taxon>
        <taxon>Adinetida</taxon>
        <taxon>Adinetidae</taxon>
        <taxon>Adineta</taxon>
    </lineage>
</organism>
<dbReference type="GO" id="GO:0005509">
    <property type="term" value="F:calcium ion binding"/>
    <property type="evidence" value="ECO:0007669"/>
    <property type="project" value="InterPro"/>
</dbReference>
<feature type="non-terminal residue" evidence="9">
    <location>
        <position position="1"/>
    </location>
</feature>
<dbReference type="InterPro" id="IPR001881">
    <property type="entry name" value="EGF-like_Ca-bd_dom"/>
</dbReference>
<dbReference type="GO" id="GO:0005886">
    <property type="term" value="C:plasma membrane"/>
    <property type="evidence" value="ECO:0007669"/>
    <property type="project" value="TreeGrafter"/>
</dbReference>
<keyword evidence="4 5" id="KW-1015">Disulfide bond</keyword>
<dbReference type="SUPFAM" id="SSF57196">
    <property type="entry name" value="EGF/Laminin"/>
    <property type="match status" value="1"/>
</dbReference>
<evidence type="ECO:0000313" key="10">
    <source>
        <dbReference type="Proteomes" id="UP000663828"/>
    </source>
</evidence>
<feature type="repeat" description="NHL" evidence="6">
    <location>
        <begin position="154"/>
        <end position="193"/>
    </location>
</feature>
<dbReference type="GO" id="GO:0007157">
    <property type="term" value="P:heterophilic cell-cell adhesion via plasma membrane cell adhesion molecules"/>
    <property type="evidence" value="ECO:0007669"/>
    <property type="project" value="TreeGrafter"/>
</dbReference>
<dbReference type="PROSITE" id="PS50026">
    <property type="entry name" value="EGF_3"/>
    <property type="match status" value="3"/>
</dbReference>
<keyword evidence="1 5" id="KW-0245">EGF-like domain</keyword>
<name>A0A815PSP5_ADIRI</name>
<gene>
    <name evidence="9" type="ORF">XAT740_LOCUS36988</name>
</gene>
<feature type="transmembrane region" description="Helical" evidence="7">
    <location>
        <begin position="560"/>
        <end position="581"/>
    </location>
</feature>
<dbReference type="SMART" id="SM00181">
    <property type="entry name" value="EGF"/>
    <property type="match status" value="3"/>
</dbReference>
<comment type="caution">
    <text evidence="9">The sequence shown here is derived from an EMBL/GenBank/DDBJ whole genome shotgun (WGS) entry which is preliminary data.</text>
</comment>
<accession>A0A815PSP5</accession>
<proteinExistence type="predicted"/>
<feature type="disulfide bond" evidence="5">
    <location>
        <begin position="497"/>
        <end position="506"/>
    </location>
</feature>
<feature type="domain" description="EGF-like" evidence="8">
    <location>
        <begin position="470"/>
        <end position="507"/>
    </location>
</feature>
<sequence>MNVFAINDDHIYIYYEHIAQNYDNGVSQQTDTKKYKRSLRQKRFPVNSPMNIMNRALCFLFLCLSSHNSGNNGNGNINNGNNLTSNQHHNFGMLYNWSLGRNISTSARKVNETCVSLFVVSDTIVYCSAWTQHKVVNISLSPHSEQSGVVAGNGQNGSTANMLNFPWGIFIHNNSHLYIADSGNDRIQRFTLGNNSGETVVGSSASGTILLSAPTGVTLDADENLYIVDSGNHRIIRKGSNGFQCLIGCGNRSGSQLDQLARPISMSFDSYGNMFVVDMGNSRIEKFHLTTNSCDTKTAMTTPTMTSQIGETIHVTQISNKSLHHSTTTINKQRSNITVATVRDDSSRISTDQNDAFTTKTNLSTEKTASTTNTTSTVSRTSITALTTFPTPFVPSTCVNTISNSFSCDKLKSSCHMKEPCRNNGTCTDNSASVLGYTCTCPIYFNGSQCENDHQPCKRNTCLNHGTVQDFKRHGKLISRSLGSCAISSNQTFRCTCQRGWQGDHCEIKINHCGKCQNNAVCRPLLNGYKCECIGNYYSGTHCEIPSTKVKVYQMISKSFGYVGIIAIASVVLFVVIMDVLKYCFGIDPTREELIRYRREKRARKRQPVIQRFV</sequence>
<dbReference type="InterPro" id="IPR051022">
    <property type="entry name" value="Notch_Cell-Fate_Det"/>
</dbReference>
<keyword evidence="3" id="KW-0677">Repeat</keyword>
<dbReference type="Proteomes" id="UP000663828">
    <property type="component" value="Unassembled WGS sequence"/>
</dbReference>